<dbReference type="AlphaFoldDB" id="A0ABD2PXY6"/>
<name>A0ABD2PXY6_9PLAT</name>
<organism evidence="1 2">
    <name type="scientific">Cichlidogyrus casuarinus</name>
    <dbReference type="NCBI Taxonomy" id="1844966"/>
    <lineage>
        <taxon>Eukaryota</taxon>
        <taxon>Metazoa</taxon>
        <taxon>Spiralia</taxon>
        <taxon>Lophotrochozoa</taxon>
        <taxon>Platyhelminthes</taxon>
        <taxon>Monogenea</taxon>
        <taxon>Monopisthocotylea</taxon>
        <taxon>Dactylogyridea</taxon>
        <taxon>Ancyrocephalidae</taxon>
        <taxon>Cichlidogyrus</taxon>
    </lineage>
</organism>
<proteinExistence type="predicted"/>
<accession>A0ABD2PXY6</accession>
<evidence type="ECO:0000313" key="1">
    <source>
        <dbReference type="EMBL" id="KAL3311958.1"/>
    </source>
</evidence>
<keyword evidence="2" id="KW-1185">Reference proteome</keyword>
<protein>
    <submittedName>
        <fullName evidence="1">Uncharacterized protein</fullName>
    </submittedName>
</protein>
<dbReference type="Proteomes" id="UP001626550">
    <property type="component" value="Unassembled WGS sequence"/>
</dbReference>
<evidence type="ECO:0000313" key="2">
    <source>
        <dbReference type="Proteomes" id="UP001626550"/>
    </source>
</evidence>
<comment type="caution">
    <text evidence="1">The sequence shown here is derived from an EMBL/GenBank/DDBJ whole genome shotgun (WGS) entry which is preliminary data.</text>
</comment>
<sequence>MPSYISTSVLGKSSAAPASRVSSGSSTCSQFSASSGGSAYNCGTGENQLYRTLDSRRRVDTQFRVYGGRLAPLQDKRPFSRLMPTSQTAENCMSLSPTSHSHPPLWATDFLAEEGQLPQSMNELFESNEAGLLDMMMEVDTKLVDFGADMVCTTLSQFESEKKLAVN</sequence>
<dbReference type="EMBL" id="JBJKFK010001940">
    <property type="protein sequence ID" value="KAL3311958.1"/>
    <property type="molecule type" value="Genomic_DNA"/>
</dbReference>
<gene>
    <name evidence="1" type="ORF">Ciccas_009460</name>
</gene>
<reference evidence="1 2" key="1">
    <citation type="submission" date="2024-11" db="EMBL/GenBank/DDBJ databases">
        <title>Adaptive evolution of stress response genes in parasites aligns with host niche diversity.</title>
        <authorList>
            <person name="Hahn C."/>
            <person name="Resl P."/>
        </authorList>
    </citation>
    <scope>NUCLEOTIDE SEQUENCE [LARGE SCALE GENOMIC DNA]</scope>
    <source>
        <strain evidence="1">EGGRZ-B1_66</strain>
        <tissue evidence="1">Body</tissue>
    </source>
</reference>